<dbReference type="SUPFAM" id="SSF53850">
    <property type="entry name" value="Periplasmic binding protein-like II"/>
    <property type="match status" value="1"/>
</dbReference>
<dbReference type="RefSeq" id="XP_030850618.1">
    <property type="nucleotide sequence ID" value="XM_030994758.1"/>
</dbReference>
<sequence>MCRVGSEPGTSRLRDYCSTTKPITPPARKFVRPEHVKIRWNEVLVYTNTFTMRENRETVLLVGLLAIISITALVLGIVGLSKSNGASTGEAQPVNVYTSGSSDARTSNEKIWMIAIGHYGSNIEYLDEETYTIRGFNPDIVDAVYLLLFQLISQVCAIANKNCKLVYDVYGNCWDSNAGQRPRGGQGLMGGWYDGCSGWIQTFDRLLTYSFTKPFMEPNKVTMYAKSGSTLSYDDVTNLNVGFVDGWAYDEFCLARYTDIAGSSLRQDQIIHIASSDRLVEALNTGEVDVIFVSALAQYDTALMRITPSDFQNKCLKGGNSVMTRHNNPDFVNWWNDAFDRLVQRGRYDEICKTVSERHGHIQGRDYTELCIGY</sequence>
<name>A0A7M7PH77_STRPU</name>
<proteinExistence type="predicted"/>
<evidence type="ECO:0000256" key="1">
    <source>
        <dbReference type="SAM" id="Phobius"/>
    </source>
</evidence>
<evidence type="ECO:0000313" key="3">
    <source>
        <dbReference type="Proteomes" id="UP000007110"/>
    </source>
</evidence>
<keyword evidence="1" id="KW-0812">Transmembrane</keyword>
<evidence type="ECO:0000313" key="2">
    <source>
        <dbReference type="EnsemblMetazoa" id="XP_030850618"/>
    </source>
</evidence>
<keyword evidence="3" id="KW-1185">Reference proteome</keyword>
<accession>A0A7M7PH77</accession>
<dbReference type="Gene3D" id="3.40.190.10">
    <property type="entry name" value="Periplasmic binding protein-like II"/>
    <property type="match status" value="2"/>
</dbReference>
<dbReference type="AlphaFoldDB" id="A0A7M7PH77"/>
<dbReference type="OrthoDB" id="5984008at2759"/>
<keyword evidence="1" id="KW-0472">Membrane</keyword>
<dbReference type="PANTHER" id="PTHR35936:SF19">
    <property type="entry name" value="AMINO-ACID-BINDING PROTEIN YXEM-RELATED"/>
    <property type="match status" value="1"/>
</dbReference>
<reference evidence="2" key="2">
    <citation type="submission" date="2021-01" db="UniProtKB">
        <authorList>
            <consortium name="EnsemblMetazoa"/>
        </authorList>
    </citation>
    <scope>IDENTIFICATION</scope>
</reference>
<feature type="transmembrane region" description="Helical" evidence="1">
    <location>
        <begin position="59"/>
        <end position="80"/>
    </location>
</feature>
<dbReference type="InParanoid" id="A0A7M7PH77"/>
<dbReference type="GeneID" id="105442905"/>
<dbReference type="Proteomes" id="UP000007110">
    <property type="component" value="Unassembled WGS sequence"/>
</dbReference>
<dbReference type="PANTHER" id="PTHR35936">
    <property type="entry name" value="MEMBRANE-BOUND LYTIC MUREIN TRANSGLYCOSYLASE F"/>
    <property type="match status" value="1"/>
</dbReference>
<dbReference type="EnsemblMetazoa" id="XM_030994758">
    <property type="protein sequence ID" value="XP_030850618"/>
    <property type="gene ID" value="LOC105442905"/>
</dbReference>
<evidence type="ECO:0008006" key="4">
    <source>
        <dbReference type="Google" id="ProtNLM"/>
    </source>
</evidence>
<protein>
    <recommendedName>
        <fullName evidence="4">Solute-binding protein family 3/N-terminal domain-containing protein</fullName>
    </recommendedName>
</protein>
<keyword evidence="1" id="KW-1133">Transmembrane helix</keyword>
<organism evidence="2 3">
    <name type="scientific">Strongylocentrotus purpuratus</name>
    <name type="common">Purple sea urchin</name>
    <dbReference type="NCBI Taxonomy" id="7668"/>
    <lineage>
        <taxon>Eukaryota</taxon>
        <taxon>Metazoa</taxon>
        <taxon>Echinodermata</taxon>
        <taxon>Eleutherozoa</taxon>
        <taxon>Echinozoa</taxon>
        <taxon>Echinoidea</taxon>
        <taxon>Euechinoidea</taxon>
        <taxon>Echinacea</taxon>
        <taxon>Camarodonta</taxon>
        <taxon>Echinidea</taxon>
        <taxon>Strongylocentrotidae</taxon>
        <taxon>Strongylocentrotus</taxon>
    </lineage>
</organism>
<dbReference type="KEGG" id="spu:105442905"/>
<reference evidence="3" key="1">
    <citation type="submission" date="2015-02" db="EMBL/GenBank/DDBJ databases">
        <title>Genome sequencing for Strongylocentrotus purpuratus.</title>
        <authorList>
            <person name="Murali S."/>
            <person name="Liu Y."/>
            <person name="Vee V."/>
            <person name="English A."/>
            <person name="Wang M."/>
            <person name="Skinner E."/>
            <person name="Han Y."/>
            <person name="Muzny D.M."/>
            <person name="Worley K.C."/>
            <person name="Gibbs R.A."/>
        </authorList>
    </citation>
    <scope>NUCLEOTIDE SEQUENCE</scope>
</reference>